<dbReference type="EMBL" id="MK500327">
    <property type="protein sequence ID" value="QBK85544.1"/>
    <property type="molecule type" value="Genomic_DNA"/>
</dbReference>
<sequence>MPCAGGRSKTEIVDISNDPVELFQVMMVIFREKLGLRSSRDLQTQAQELEDIKEKNKINLDCEWKKLKPRSLKDELIMNYVMKLIKEYDLDSKESKTLLTTIYLGFQYKKLTADHVDYDNGVINNIIGLEVDSKERKFFITNEPKITSKSEKSVQTRRFWRDVDKFLRDYRSKRLKMQ</sequence>
<name>A0A481YST2_9VIRU</name>
<evidence type="ECO:0000313" key="1">
    <source>
        <dbReference type="EMBL" id="QBK85544.1"/>
    </source>
</evidence>
<proteinExistence type="predicted"/>
<protein>
    <submittedName>
        <fullName evidence="1">Uncharacterized protein</fullName>
    </submittedName>
</protein>
<reference evidence="1" key="1">
    <citation type="journal article" date="2019" name="MBio">
        <title>Virus Genomes from Deep Sea Sediments Expand the Ocean Megavirome and Support Independent Origins of Viral Gigantism.</title>
        <authorList>
            <person name="Backstrom D."/>
            <person name="Yutin N."/>
            <person name="Jorgensen S.L."/>
            <person name="Dharamshi J."/>
            <person name="Homa F."/>
            <person name="Zaremba-Niedwiedzka K."/>
            <person name="Spang A."/>
            <person name="Wolf Y.I."/>
            <person name="Koonin E.V."/>
            <person name="Ettema T.J."/>
        </authorList>
    </citation>
    <scope>NUCLEOTIDE SEQUENCE</scope>
</reference>
<organism evidence="1">
    <name type="scientific">Marseillevirus LCMAC101</name>
    <dbReference type="NCBI Taxonomy" id="2506602"/>
    <lineage>
        <taxon>Viruses</taxon>
        <taxon>Varidnaviria</taxon>
        <taxon>Bamfordvirae</taxon>
        <taxon>Nucleocytoviricota</taxon>
        <taxon>Megaviricetes</taxon>
        <taxon>Pimascovirales</taxon>
        <taxon>Pimascovirales incertae sedis</taxon>
        <taxon>Marseilleviridae</taxon>
    </lineage>
</organism>
<gene>
    <name evidence="1" type="ORF">LCMAC101_01310</name>
</gene>
<accession>A0A481YST2</accession>